<dbReference type="Proteomes" id="UP000034794">
    <property type="component" value="Unassembled WGS sequence"/>
</dbReference>
<proteinExistence type="predicted"/>
<gene>
    <name evidence="1" type="ORF">UX47_C0006G0048</name>
</gene>
<comment type="caution">
    <text evidence="1">The sequence shown here is derived from an EMBL/GenBank/DDBJ whole genome shotgun (WGS) entry which is preliminary data.</text>
</comment>
<sequence length="55" mass="5938">MVDGSDADGFADDEVAWEKFTGFAKDKVSQHKGILAGDVDDLGMIIDKLIKTLLP</sequence>
<dbReference type="EMBL" id="LCMI01000006">
    <property type="protein sequence ID" value="KKU33077.1"/>
    <property type="molecule type" value="Genomic_DNA"/>
</dbReference>
<dbReference type="AlphaFoldDB" id="A0A0G1PK43"/>
<accession>A0A0G1PK43</accession>
<organism evidence="1 2">
    <name type="scientific">Candidatus Collierbacteria bacterium GW2011_GWA2_46_26</name>
    <dbReference type="NCBI Taxonomy" id="1618381"/>
    <lineage>
        <taxon>Bacteria</taxon>
        <taxon>Candidatus Collieribacteriota</taxon>
    </lineage>
</organism>
<name>A0A0G1PK43_9BACT</name>
<evidence type="ECO:0000313" key="1">
    <source>
        <dbReference type="EMBL" id="KKU33077.1"/>
    </source>
</evidence>
<evidence type="ECO:0000313" key="2">
    <source>
        <dbReference type="Proteomes" id="UP000034794"/>
    </source>
</evidence>
<reference evidence="1 2" key="1">
    <citation type="journal article" date="2015" name="Nature">
        <title>rRNA introns, odd ribosomes, and small enigmatic genomes across a large radiation of phyla.</title>
        <authorList>
            <person name="Brown C.T."/>
            <person name="Hug L.A."/>
            <person name="Thomas B.C."/>
            <person name="Sharon I."/>
            <person name="Castelle C.J."/>
            <person name="Singh A."/>
            <person name="Wilkins M.J."/>
            <person name="Williams K.H."/>
            <person name="Banfield J.F."/>
        </authorList>
    </citation>
    <scope>NUCLEOTIDE SEQUENCE [LARGE SCALE GENOMIC DNA]</scope>
</reference>
<protein>
    <submittedName>
        <fullName evidence="1">Uncharacterized protein</fullName>
    </submittedName>
</protein>